<keyword evidence="1" id="KW-1133">Transmembrane helix</keyword>
<sequence>MSPVPNSAEFQLSPSFYYLSARLVLVVLAAVLMALLPLLVWAKISGLLCLGLAACWLIVDYRGQSPEKLILLDASEDRWCLRSASETVQLVLAPTQFVTRHLVIAYFKLPQGRQIVRVLPRDSLSTSQHRMLRVVLVRRAFN</sequence>
<gene>
    <name evidence="2" type="ORF">NYF23_11455</name>
</gene>
<accession>A0ABY5TMQ2</accession>
<evidence type="ECO:0000313" key="2">
    <source>
        <dbReference type="EMBL" id="UVW34620.1"/>
    </source>
</evidence>
<evidence type="ECO:0008006" key="4">
    <source>
        <dbReference type="Google" id="ProtNLM"/>
    </source>
</evidence>
<proteinExistence type="predicted"/>
<dbReference type="EMBL" id="CP103416">
    <property type="protein sequence ID" value="UVW34620.1"/>
    <property type="molecule type" value="Genomic_DNA"/>
</dbReference>
<protein>
    <recommendedName>
        <fullName evidence="4">Toxin CptA</fullName>
    </recommendedName>
</protein>
<dbReference type="Pfam" id="PF07254">
    <property type="entry name" value="Cpta_toxin"/>
    <property type="match status" value="1"/>
</dbReference>
<evidence type="ECO:0000256" key="1">
    <source>
        <dbReference type="SAM" id="Phobius"/>
    </source>
</evidence>
<organism evidence="2 3">
    <name type="scientific">SAR92 clade bacterium H455</name>
    <dbReference type="NCBI Taxonomy" id="2974818"/>
    <lineage>
        <taxon>Bacteria</taxon>
        <taxon>Pseudomonadati</taxon>
        <taxon>Pseudomonadota</taxon>
        <taxon>Gammaproteobacteria</taxon>
        <taxon>Cellvibrionales</taxon>
        <taxon>Porticoccaceae</taxon>
        <taxon>SAR92 clade</taxon>
    </lineage>
</organism>
<keyword evidence="1" id="KW-0472">Membrane</keyword>
<keyword evidence="3" id="KW-1185">Reference proteome</keyword>
<dbReference type="InterPro" id="IPR009883">
    <property type="entry name" value="YgfX"/>
</dbReference>
<name>A0ABY5TMQ2_9GAMM</name>
<reference evidence="2" key="1">
    <citation type="submission" date="2022-08" db="EMBL/GenBank/DDBJ databases">
        <title>Catabolic pathway analysis in culturable SAR92 clade bacteria reveals their overlooked roles in DMSP degradation in coastal seas.</title>
        <authorList>
            <person name="He X."/>
            <person name="Zhang X."/>
            <person name="Zhang Y."/>
        </authorList>
    </citation>
    <scope>NUCLEOTIDE SEQUENCE</scope>
    <source>
        <strain evidence="2">H455</strain>
    </source>
</reference>
<evidence type="ECO:0000313" key="3">
    <source>
        <dbReference type="Proteomes" id="UP001059934"/>
    </source>
</evidence>
<dbReference type="Proteomes" id="UP001059934">
    <property type="component" value="Chromosome"/>
</dbReference>
<keyword evidence="1" id="KW-0812">Transmembrane</keyword>
<feature type="transmembrane region" description="Helical" evidence="1">
    <location>
        <begin position="16"/>
        <end position="35"/>
    </location>
</feature>